<feature type="domain" description="Pterin-binding" evidence="7">
    <location>
        <begin position="1"/>
        <end position="245"/>
    </location>
</feature>
<dbReference type="EC" id="2.1.1.258" evidence="8"/>
<evidence type="ECO:0000256" key="1">
    <source>
        <dbReference type="ARBA" id="ARBA00010398"/>
    </source>
</evidence>
<keyword evidence="9" id="KW-1185">Reference proteome</keyword>
<dbReference type="InterPro" id="IPR011005">
    <property type="entry name" value="Dihydropteroate_synth-like_sf"/>
</dbReference>
<dbReference type="PATRIC" id="fig|1122241.3.peg.1902"/>
<dbReference type="InterPro" id="IPR000489">
    <property type="entry name" value="Pterin-binding_dom"/>
</dbReference>
<dbReference type="GO" id="GO:0046653">
    <property type="term" value="P:tetrahydrofolate metabolic process"/>
    <property type="evidence" value="ECO:0007669"/>
    <property type="project" value="TreeGrafter"/>
</dbReference>
<dbReference type="GO" id="GO:0032259">
    <property type="term" value="P:methylation"/>
    <property type="evidence" value="ECO:0007669"/>
    <property type="project" value="UniProtKB-KW"/>
</dbReference>
<keyword evidence="2 8" id="KW-0489">Methyltransferase</keyword>
<dbReference type="Proteomes" id="UP000075670">
    <property type="component" value="Unassembled WGS sequence"/>
</dbReference>
<dbReference type="AlphaFoldDB" id="A0A151AWH6"/>
<dbReference type="OrthoDB" id="9803687at2"/>
<evidence type="ECO:0000256" key="2">
    <source>
        <dbReference type="ARBA" id="ARBA00022603"/>
    </source>
</evidence>
<comment type="caution">
    <text evidence="8">The sequence shown here is derived from an EMBL/GenBank/DDBJ whole genome shotgun (WGS) entry which is preliminary data.</text>
</comment>
<comment type="similarity">
    <text evidence="1">Belongs to the vitamin-B12 dependent methionine synthase family.</text>
</comment>
<dbReference type="GO" id="GO:0008705">
    <property type="term" value="F:methionine synthase activity"/>
    <property type="evidence" value="ECO:0007669"/>
    <property type="project" value="TreeGrafter"/>
</dbReference>
<accession>A0A151AWH6</accession>
<dbReference type="NCBIfam" id="NF005719">
    <property type="entry name" value="PRK07535.1"/>
    <property type="match status" value="1"/>
</dbReference>
<name>A0A151AWH6_9FIRM</name>
<dbReference type="GO" id="GO:0050667">
    <property type="term" value="P:homocysteine metabolic process"/>
    <property type="evidence" value="ECO:0007669"/>
    <property type="project" value="TreeGrafter"/>
</dbReference>
<sequence>MIIIGEKINGSIKRVAEAITKRDVEFIQKLAKDQEEAGANYIDVCAGTGPSIEVESLKWLIDVVQEVASIPLCLDSPSPEALAAVIPYVKKQGIINSVSEEGNKPQKIFPLALKYGWDVIALTINDNGIPKDAESRLNIARSLINKGKSYGISEDRIYIDPLVIALATDNQSMLKFIEVMHRLKEEFPQVKITCGLSNISFGLPKRKMINRHFLTIALYEGLDAAILDPLDREIMGTVLSTEVLCGRDRHCRNFISAHRKGLI</sequence>
<keyword evidence="6" id="KW-0170">Cobalt</keyword>
<protein>
    <submittedName>
        <fullName evidence="8">5-methyltetrahydrofolate:corrinoid/iron-sulfur protein co-methyltransferase</fullName>
        <ecNumber evidence="8">2.1.1.258</ecNumber>
    </submittedName>
</protein>
<dbReference type="PANTHER" id="PTHR45833:SF1">
    <property type="entry name" value="METHIONINE SYNTHASE"/>
    <property type="match status" value="1"/>
</dbReference>
<dbReference type="EMBL" id="LTBC01000006">
    <property type="protein sequence ID" value="KYH31913.1"/>
    <property type="molecule type" value="Genomic_DNA"/>
</dbReference>
<dbReference type="PROSITE" id="PS50972">
    <property type="entry name" value="PTERIN_BINDING"/>
    <property type="match status" value="1"/>
</dbReference>
<dbReference type="SUPFAM" id="SSF51717">
    <property type="entry name" value="Dihydropteroate synthetase-like"/>
    <property type="match status" value="1"/>
</dbReference>
<proteinExistence type="inferred from homology"/>
<evidence type="ECO:0000256" key="4">
    <source>
        <dbReference type="ARBA" id="ARBA00022679"/>
    </source>
</evidence>
<dbReference type="GO" id="GO:0102036">
    <property type="term" value="F:methyltetrahydrofolate:corrinoid/iron-sulfur protein methyltransferase activity"/>
    <property type="evidence" value="ECO:0007669"/>
    <property type="project" value="UniProtKB-EC"/>
</dbReference>
<dbReference type="Gene3D" id="3.20.20.20">
    <property type="entry name" value="Dihydropteroate synthase-like"/>
    <property type="match status" value="1"/>
</dbReference>
<dbReference type="GO" id="GO:0031419">
    <property type="term" value="F:cobalamin binding"/>
    <property type="evidence" value="ECO:0007669"/>
    <property type="project" value="UniProtKB-KW"/>
</dbReference>
<dbReference type="RefSeq" id="WP_062284216.1">
    <property type="nucleotide sequence ID" value="NZ_LTBC01000006.1"/>
</dbReference>
<dbReference type="InterPro" id="IPR050554">
    <property type="entry name" value="Met_Synthase/Corrinoid"/>
</dbReference>
<evidence type="ECO:0000256" key="6">
    <source>
        <dbReference type="ARBA" id="ARBA00023285"/>
    </source>
</evidence>
<dbReference type="Pfam" id="PF00809">
    <property type="entry name" value="Pterin_bind"/>
    <property type="match status" value="1"/>
</dbReference>
<evidence type="ECO:0000256" key="3">
    <source>
        <dbReference type="ARBA" id="ARBA00022628"/>
    </source>
</evidence>
<dbReference type="PANTHER" id="PTHR45833">
    <property type="entry name" value="METHIONINE SYNTHASE"/>
    <property type="match status" value="1"/>
</dbReference>
<organism evidence="8 9">
    <name type="scientific">Moorella mulderi DSM 14980</name>
    <dbReference type="NCBI Taxonomy" id="1122241"/>
    <lineage>
        <taxon>Bacteria</taxon>
        <taxon>Bacillati</taxon>
        <taxon>Bacillota</taxon>
        <taxon>Clostridia</taxon>
        <taxon>Neomoorellales</taxon>
        <taxon>Neomoorellaceae</taxon>
        <taxon>Neomoorella</taxon>
    </lineage>
</organism>
<keyword evidence="3" id="KW-0846">Cobalamin</keyword>
<evidence type="ECO:0000256" key="5">
    <source>
        <dbReference type="ARBA" id="ARBA00022723"/>
    </source>
</evidence>
<keyword evidence="5" id="KW-0479">Metal-binding</keyword>
<dbReference type="GO" id="GO:0005829">
    <property type="term" value="C:cytosol"/>
    <property type="evidence" value="ECO:0007669"/>
    <property type="project" value="TreeGrafter"/>
</dbReference>
<reference evidence="8 9" key="1">
    <citation type="submission" date="2016-02" db="EMBL/GenBank/DDBJ databases">
        <title>Genome sequence of Moorella mulderi DSM 14980.</title>
        <authorList>
            <person name="Poehlein A."/>
            <person name="Daniel R."/>
        </authorList>
    </citation>
    <scope>NUCLEOTIDE SEQUENCE [LARGE SCALE GENOMIC DNA]</scope>
    <source>
        <strain evidence="8 9">DSM 14980</strain>
    </source>
</reference>
<dbReference type="GO" id="GO:0046872">
    <property type="term" value="F:metal ion binding"/>
    <property type="evidence" value="ECO:0007669"/>
    <property type="project" value="UniProtKB-KW"/>
</dbReference>
<gene>
    <name evidence="8" type="primary">acsE_3</name>
    <name evidence="8" type="ORF">MOMUL_17950</name>
</gene>
<keyword evidence="4 8" id="KW-0808">Transferase</keyword>
<evidence type="ECO:0000313" key="9">
    <source>
        <dbReference type="Proteomes" id="UP000075670"/>
    </source>
</evidence>
<evidence type="ECO:0000259" key="7">
    <source>
        <dbReference type="PROSITE" id="PS50972"/>
    </source>
</evidence>
<evidence type="ECO:0000313" key="8">
    <source>
        <dbReference type="EMBL" id="KYH31913.1"/>
    </source>
</evidence>